<dbReference type="AlphaFoldDB" id="T1HH62"/>
<protein>
    <recommendedName>
        <fullName evidence="1">SUEL-type lectin domain-containing protein</fullName>
    </recommendedName>
</protein>
<dbReference type="GO" id="GO:0030246">
    <property type="term" value="F:carbohydrate binding"/>
    <property type="evidence" value="ECO:0007669"/>
    <property type="project" value="InterPro"/>
</dbReference>
<reference evidence="2" key="1">
    <citation type="submission" date="2015-05" db="UniProtKB">
        <authorList>
            <consortium name="EnsemblMetazoa"/>
        </authorList>
    </citation>
    <scope>IDENTIFICATION</scope>
</reference>
<feature type="domain" description="SUEL-type lectin" evidence="1">
    <location>
        <begin position="1"/>
        <end position="83"/>
    </location>
</feature>
<proteinExistence type="predicted"/>
<name>T1HH62_RHOPR</name>
<dbReference type="InterPro" id="IPR043159">
    <property type="entry name" value="Lectin_gal-bd_sf"/>
</dbReference>
<dbReference type="PROSITE" id="PS50228">
    <property type="entry name" value="SUEL_LECTIN"/>
    <property type="match status" value="2"/>
</dbReference>
<feature type="domain" description="SUEL-type lectin" evidence="1">
    <location>
        <begin position="93"/>
        <end position="186"/>
    </location>
</feature>
<dbReference type="PANTHER" id="PTHR46780">
    <property type="entry name" value="PROTEIN EVA-1"/>
    <property type="match status" value="1"/>
</dbReference>
<dbReference type="InParanoid" id="T1HH62"/>
<dbReference type="Proteomes" id="UP000015103">
    <property type="component" value="Unassembled WGS sequence"/>
</dbReference>
<dbReference type="InterPro" id="IPR000922">
    <property type="entry name" value="Lectin_gal-bd_dom"/>
</dbReference>
<dbReference type="eggNOG" id="KOG4729">
    <property type="taxonomic scope" value="Eukaryota"/>
</dbReference>
<dbReference type="Pfam" id="PF02140">
    <property type="entry name" value="SUEL_Lectin"/>
    <property type="match status" value="2"/>
</dbReference>
<keyword evidence="3" id="KW-1185">Reference proteome</keyword>
<sequence length="188" mass="21381">MHITCPRGFGIDIIIGVYGIRNKESCNYPKDKVINCTAGDKVFKIIKETCNQKQQCRLQATSDVFNNNCSGSGRELKVVHRCLRHVDVLKALACENEKMQLECSPGYIIKIVNTFYGRKNQLTCHEQSRSSDKCLNIEAMDTMLNRCEGVQTCIVSANEEEFEDPKLWQHPCKNSSKYLEVDYLCESG</sequence>
<dbReference type="Gene3D" id="2.60.120.740">
    <property type="match status" value="2"/>
</dbReference>
<accession>T1HH62</accession>
<dbReference type="OMA" id="CEINANV"/>
<evidence type="ECO:0000313" key="3">
    <source>
        <dbReference type="Proteomes" id="UP000015103"/>
    </source>
</evidence>
<evidence type="ECO:0000259" key="1">
    <source>
        <dbReference type="PROSITE" id="PS50228"/>
    </source>
</evidence>
<dbReference type="EMBL" id="ACPB03009112">
    <property type="status" value="NOT_ANNOTATED_CDS"/>
    <property type="molecule type" value="Genomic_DNA"/>
</dbReference>
<dbReference type="HOGENOM" id="CLU_078349_0_0_1"/>
<dbReference type="EnsemblMetazoa" id="RPRC003385-RA">
    <property type="protein sequence ID" value="RPRC003385-PA"/>
    <property type="gene ID" value="RPRC003385"/>
</dbReference>
<evidence type="ECO:0000313" key="2">
    <source>
        <dbReference type="EnsemblMetazoa" id="RPRC003385-PA"/>
    </source>
</evidence>
<dbReference type="VEuPathDB" id="VectorBase:RPRC003385"/>
<organism evidence="2 3">
    <name type="scientific">Rhodnius prolixus</name>
    <name type="common">Triatomid bug</name>
    <dbReference type="NCBI Taxonomy" id="13249"/>
    <lineage>
        <taxon>Eukaryota</taxon>
        <taxon>Metazoa</taxon>
        <taxon>Ecdysozoa</taxon>
        <taxon>Arthropoda</taxon>
        <taxon>Hexapoda</taxon>
        <taxon>Insecta</taxon>
        <taxon>Pterygota</taxon>
        <taxon>Neoptera</taxon>
        <taxon>Paraneoptera</taxon>
        <taxon>Hemiptera</taxon>
        <taxon>Heteroptera</taxon>
        <taxon>Panheteroptera</taxon>
        <taxon>Cimicomorpha</taxon>
        <taxon>Reduviidae</taxon>
        <taxon>Triatominae</taxon>
        <taxon>Rhodnius</taxon>
    </lineage>
</organism>